<comment type="caution">
    <text evidence="13">The sequence shown here is derived from an EMBL/GenBank/DDBJ whole genome shotgun (WGS) entry which is preliminary data.</text>
</comment>
<dbReference type="CDD" id="cd00093">
    <property type="entry name" value="HTH_XRE"/>
    <property type="match status" value="1"/>
</dbReference>
<feature type="repeat" description="TPR" evidence="10">
    <location>
        <begin position="718"/>
        <end position="751"/>
    </location>
</feature>
<evidence type="ECO:0000256" key="1">
    <source>
        <dbReference type="ARBA" id="ARBA00004245"/>
    </source>
</evidence>
<evidence type="ECO:0000256" key="6">
    <source>
        <dbReference type="ARBA" id="ARBA00022803"/>
    </source>
</evidence>
<dbReference type="Pfam" id="PF13424">
    <property type="entry name" value="TPR_12"/>
    <property type="match status" value="3"/>
</dbReference>
<evidence type="ECO:0000256" key="9">
    <source>
        <dbReference type="ARBA" id="ARBA00023212"/>
    </source>
</evidence>
<keyword evidence="5" id="KW-0677">Repeat</keyword>
<dbReference type="SUPFAM" id="SSF52540">
    <property type="entry name" value="P-loop containing nucleoside triphosphate hydrolases"/>
    <property type="match status" value="1"/>
</dbReference>
<dbReference type="InterPro" id="IPR002151">
    <property type="entry name" value="Kinesin_light"/>
</dbReference>
<name>A0A8J3ID60_9CHLR</name>
<feature type="repeat" description="TPR" evidence="10">
    <location>
        <begin position="592"/>
        <end position="625"/>
    </location>
</feature>
<dbReference type="InterPro" id="IPR027417">
    <property type="entry name" value="P-loop_NTPase"/>
</dbReference>
<dbReference type="PROSITE" id="PS50943">
    <property type="entry name" value="HTH_CROC1"/>
    <property type="match status" value="1"/>
</dbReference>
<evidence type="ECO:0000259" key="12">
    <source>
        <dbReference type="PROSITE" id="PS50943"/>
    </source>
</evidence>
<dbReference type="GO" id="GO:0007018">
    <property type="term" value="P:microtubule-based movement"/>
    <property type="evidence" value="ECO:0007669"/>
    <property type="project" value="TreeGrafter"/>
</dbReference>
<evidence type="ECO:0000256" key="4">
    <source>
        <dbReference type="ARBA" id="ARBA00022701"/>
    </source>
</evidence>
<dbReference type="InterPro" id="IPR056681">
    <property type="entry name" value="DUF7779"/>
</dbReference>
<dbReference type="Pfam" id="PF13374">
    <property type="entry name" value="TPR_10"/>
    <property type="match status" value="3"/>
</dbReference>
<dbReference type="PRINTS" id="PR00381">
    <property type="entry name" value="KINESINLIGHT"/>
</dbReference>
<dbReference type="Pfam" id="PF00931">
    <property type="entry name" value="NB-ARC"/>
    <property type="match status" value="1"/>
</dbReference>
<dbReference type="SMART" id="SM00028">
    <property type="entry name" value="TPR"/>
    <property type="match status" value="10"/>
</dbReference>
<protein>
    <submittedName>
        <fullName evidence="13">Tetratricopeptide repeat protein</fullName>
    </submittedName>
</protein>
<dbReference type="GO" id="GO:0005874">
    <property type="term" value="C:microtubule"/>
    <property type="evidence" value="ECO:0007669"/>
    <property type="project" value="UniProtKB-KW"/>
</dbReference>
<evidence type="ECO:0000256" key="3">
    <source>
        <dbReference type="ARBA" id="ARBA00022490"/>
    </source>
</evidence>
<dbReference type="InterPro" id="IPR001387">
    <property type="entry name" value="Cro/C1-type_HTH"/>
</dbReference>
<evidence type="ECO:0000256" key="5">
    <source>
        <dbReference type="ARBA" id="ARBA00022737"/>
    </source>
</evidence>
<dbReference type="InterPro" id="IPR010982">
    <property type="entry name" value="Lambda_DNA-bd_dom_sf"/>
</dbReference>
<feature type="compositionally biased region" description="Basic and acidic residues" evidence="11">
    <location>
        <begin position="955"/>
        <end position="971"/>
    </location>
</feature>
<dbReference type="GO" id="GO:0003677">
    <property type="term" value="F:DNA binding"/>
    <property type="evidence" value="ECO:0007669"/>
    <property type="project" value="InterPro"/>
</dbReference>
<feature type="repeat" description="TPR" evidence="10">
    <location>
        <begin position="550"/>
        <end position="583"/>
    </location>
</feature>
<evidence type="ECO:0000313" key="13">
    <source>
        <dbReference type="EMBL" id="GHO90358.1"/>
    </source>
</evidence>
<evidence type="ECO:0000256" key="8">
    <source>
        <dbReference type="ARBA" id="ARBA00023175"/>
    </source>
</evidence>
<proteinExistence type="inferred from homology"/>
<dbReference type="GO" id="GO:0005737">
    <property type="term" value="C:cytoplasm"/>
    <property type="evidence" value="ECO:0007669"/>
    <property type="project" value="TreeGrafter"/>
</dbReference>
<feature type="region of interest" description="Disordered" evidence="11">
    <location>
        <begin position="952"/>
        <end position="971"/>
    </location>
</feature>
<keyword evidence="3" id="KW-0963">Cytoplasm</keyword>
<accession>A0A8J3ID60</accession>
<dbReference type="SUPFAM" id="SSF48452">
    <property type="entry name" value="TPR-like"/>
    <property type="match status" value="2"/>
</dbReference>
<comment type="similarity">
    <text evidence="2">Belongs to the kinesin light chain family.</text>
</comment>
<dbReference type="SUPFAM" id="SSF47413">
    <property type="entry name" value="lambda repressor-like DNA-binding domains"/>
    <property type="match status" value="1"/>
</dbReference>
<dbReference type="PANTHER" id="PTHR45783">
    <property type="entry name" value="KINESIN LIGHT CHAIN"/>
    <property type="match status" value="1"/>
</dbReference>
<feature type="repeat" description="TPR" evidence="10">
    <location>
        <begin position="676"/>
        <end position="709"/>
    </location>
</feature>
<dbReference type="Pfam" id="PF01381">
    <property type="entry name" value="HTH_3"/>
    <property type="match status" value="1"/>
</dbReference>
<evidence type="ECO:0000256" key="10">
    <source>
        <dbReference type="PROSITE-ProRule" id="PRU00339"/>
    </source>
</evidence>
<reference evidence="13" key="1">
    <citation type="submission" date="2020-10" db="EMBL/GenBank/DDBJ databases">
        <title>Taxonomic study of unclassified bacteria belonging to the class Ktedonobacteria.</title>
        <authorList>
            <person name="Yabe S."/>
            <person name="Wang C.M."/>
            <person name="Zheng Y."/>
            <person name="Sakai Y."/>
            <person name="Cavaletti L."/>
            <person name="Monciardini P."/>
            <person name="Donadio S."/>
        </authorList>
    </citation>
    <scope>NUCLEOTIDE SEQUENCE</scope>
    <source>
        <strain evidence="13">ID150040</strain>
    </source>
</reference>
<dbReference type="AlphaFoldDB" id="A0A8J3ID60"/>
<dbReference type="Gene3D" id="1.25.40.10">
    <property type="entry name" value="Tetratricopeptide repeat domain"/>
    <property type="match status" value="3"/>
</dbReference>
<dbReference type="EMBL" id="BNJK01000001">
    <property type="protein sequence ID" value="GHO90358.1"/>
    <property type="molecule type" value="Genomic_DNA"/>
</dbReference>
<dbReference type="GO" id="GO:0043531">
    <property type="term" value="F:ADP binding"/>
    <property type="evidence" value="ECO:0007669"/>
    <property type="project" value="InterPro"/>
</dbReference>
<keyword evidence="9" id="KW-0206">Cytoskeleton</keyword>
<keyword evidence="8" id="KW-0505">Motor protein</keyword>
<keyword evidence="7" id="KW-0175">Coiled coil</keyword>
<organism evidence="13 14">
    <name type="scientific">Reticulibacter mediterranei</name>
    <dbReference type="NCBI Taxonomy" id="2778369"/>
    <lineage>
        <taxon>Bacteria</taxon>
        <taxon>Bacillati</taxon>
        <taxon>Chloroflexota</taxon>
        <taxon>Ktedonobacteria</taxon>
        <taxon>Ktedonobacterales</taxon>
        <taxon>Reticulibacteraceae</taxon>
        <taxon>Reticulibacter</taxon>
    </lineage>
</organism>
<dbReference type="GO" id="GO:0019894">
    <property type="term" value="F:kinesin binding"/>
    <property type="evidence" value="ECO:0007669"/>
    <property type="project" value="TreeGrafter"/>
</dbReference>
<dbReference type="PANTHER" id="PTHR45783:SF3">
    <property type="entry name" value="KINESIN LIGHT CHAIN"/>
    <property type="match status" value="1"/>
</dbReference>
<evidence type="ECO:0000256" key="7">
    <source>
        <dbReference type="ARBA" id="ARBA00023054"/>
    </source>
</evidence>
<evidence type="ECO:0000256" key="2">
    <source>
        <dbReference type="ARBA" id="ARBA00009622"/>
    </source>
</evidence>
<dbReference type="Proteomes" id="UP000597444">
    <property type="component" value="Unassembled WGS sequence"/>
</dbReference>
<keyword evidence="6 10" id="KW-0802">TPR repeat</keyword>
<gene>
    <name evidence="13" type="ORF">KSF_004060</name>
</gene>
<sequence>MRAFDGIHRNNQLRQERYRLNWRQQDLAEQLGTTVVTVKRWERGIQQPSAYFRMKLCTLFGKSAEELGLLNGISSPQANMQEHGSEIGPDRSSLRDAPGIWVIPYRRNPHFTGREELLDKLIQQLALAPSEPVTATRQAVLSQPQAIQGLGGIGKTQIALEYAYRSRQQGRYTHTFWINAANEEAIITGFQTVAAQLPGFAVKDEQKQDKLIAAILRWLEQCPHPWLLIVDNADDLSLIQHRLPTQGRGSILLTTRAHAVAALASAVEVDQMGLMEGTHFLLHRSQRLQASEEERNEASNIVIALDGFPLALDQAGAYLEETECSFGDYLRLYEQHRARLLARRGRQTTSYPDSVATTWDLSFQRVEQAHPAAAELLELCASLAPDHIPEELLTEAAAQWPPVLQEAVADRFTFNELIEALLAFSLVKRLAPERLLSVHRLVQAVQLDRMKVQVQRAWAQRVVHALHTLFPVDPKGEVTTWPLCLRYLEQVQACNNLIQQHSLQIPEAAELLNRAGVYLREHASYSLAEQLFRQALAIAQSFGPEHLLVAVSLNNLGLLYWEQGQYEQAEPSLQQALHIWEKILGPHHPEIALPLNNLGLLYSKQGQYEQAESLLQRALHIRELTLSLEHPLVATSLNNLAILFWQQGKYERVEPLLQRALHIWEQAFGAEQPQVAACLNNLGNLYCKQGQYEQAEPLLQRALHIWEQTLGVEHPQVALPLNNLGNIYRLQGKYEQAKPLYQQALHIWEQTLSPHHPEIAHCLNNLGILSREQGQYEQAKLLLQRALHIWEQQPLGSQHPEMAGPLENLGHLSVEQGRYEQAESYYQRALSIREQTFGLQHPRVAEPLNGLANLSREQGQYKQADVLYQRALSLRQQALGSEHPEVAETLQDLARLRQMLHQDAEACSLYQQALAIREQIMGVHHPKTCETRERLQAVLNTLGKTQEAVTLEEAPQDHVRGEREHSTPRQP</sequence>
<dbReference type="GO" id="GO:0005871">
    <property type="term" value="C:kinesin complex"/>
    <property type="evidence" value="ECO:0007669"/>
    <property type="project" value="InterPro"/>
</dbReference>
<dbReference type="PROSITE" id="PS50005">
    <property type="entry name" value="TPR"/>
    <property type="match status" value="5"/>
</dbReference>
<dbReference type="SMART" id="SM00530">
    <property type="entry name" value="HTH_XRE"/>
    <property type="match status" value="1"/>
</dbReference>
<dbReference type="RefSeq" id="WP_220201324.1">
    <property type="nucleotide sequence ID" value="NZ_BNJK01000001.1"/>
</dbReference>
<dbReference type="Pfam" id="PF25000">
    <property type="entry name" value="DUF7779"/>
    <property type="match status" value="1"/>
</dbReference>
<dbReference type="Gene3D" id="1.10.260.40">
    <property type="entry name" value="lambda repressor-like DNA-binding domains"/>
    <property type="match status" value="1"/>
</dbReference>
<dbReference type="Gene3D" id="3.40.50.300">
    <property type="entry name" value="P-loop containing nucleotide triphosphate hydrolases"/>
    <property type="match status" value="1"/>
</dbReference>
<dbReference type="InterPro" id="IPR011990">
    <property type="entry name" value="TPR-like_helical_dom_sf"/>
</dbReference>
<feature type="domain" description="HTH cro/C1-type" evidence="12">
    <location>
        <begin position="13"/>
        <end position="67"/>
    </location>
</feature>
<comment type="subcellular location">
    <subcellularLocation>
        <location evidence="1">Cytoplasm</location>
        <location evidence="1">Cytoskeleton</location>
    </subcellularLocation>
</comment>
<feature type="repeat" description="TPR" evidence="10">
    <location>
        <begin position="803"/>
        <end position="836"/>
    </location>
</feature>
<evidence type="ECO:0000313" key="14">
    <source>
        <dbReference type="Proteomes" id="UP000597444"/>
    </source>
</evidence>
<dbReference type="InterPro" id="IPR019734">
    <property type="entry name" value="TPR_rpt"/>
</dbReference>
<keyword evidence="4" id="KW-0493">Microtubule</keyword>
<evidence type="ECO:0000256" key="11">
    <source>
        <dbReference type="SAM" id="MobiDB-lite"/>
    </source>
</evidence>
<keyword evidence="14" id="KW-1185">Reference proteome</keyword>
<dbReference type="InterPro" id="IPR002182">
    <property type="entry name" value="NB-ARC"/>
</dbReference>